<dbReference type="STRING" id="525640.SAMN04487971_12315"/>
<dbReference type="EMBL" id="FNGE01000023">
    <property type="protein sequence ID" value="SDL76880.1"/>
    <property type="molecule type" value="Genomic_DNA"/>
</dbReference>
<dbReference type="CDD" id="cd06911">
    <property type="entry name" value="VirB9_CagX_TrbG"/>
    <property type="match status" value="1"/>
</dbReference>
<dbReference type="RefSeq" id="WP_090757239.1">
    <property type="nucleotide sequence ID" value="NZ_FNGE01000023.1"/>
</dbReference>
<keyword evidence="2 3" id="KW-0732">Signal</keyword>
<evidence type="ECO:0000313" key="4">
    <source>
        <dbReference type="EMBL" id="SDL76880.1"/>
    </source>
</evidence>
<dbReference type="AlphaFoldDB" id="A0A1G9MRJ6"/>
<dbReference type="OrthoDB" id="9815808at2"/>
<dbReference type="Gene3D" id="2.60.40.2500">
    <property type="match status" value="1"/>
</dbReference>
<evidence type="ECO:0000256" key="1">
    <source>
        <dbReference type="ARBA" id="ARBA00006135"/>
    </source>
</evidence>
<organism evidence="4 5">
    <name type="scientific">Paracoccus chinensis</name>
    <dbReference type="NCBI Taxonomy" id="525640"/>
    <lineage>
        <taxon>Bacteria</taxon>
        <taxon>Pseudomonadati</taxon>
        <taxon>Pseudomonadota</taxon>
        <taxon>Alphaproteobacteria</taxon>
        <taxon>Rhodobacterales</taxon>
        <taxon>Paracoccaceae</taxon>
        <taxon>Paracoccus</taxon>
    </lineage>
</organism>
<gene>
    <name evidence="4" type="ORF">SAMN04487971_12315</name>
</gene>
<evidence type="ECO:0000313" key="5">
    <source>
        <dbReference type="Proteomes" id="UP000199555"/>
    </source>
</evidence>
<feature type="signal peptide" evidence="3">
    <location>
        <begin position="1"/>
        <end position="19"/>
    </location>
</feature>
<protein>
    <submittedName>
        <fullName evidence="4">Type IV secretion system protein VirB9</fullName>
    </submittedName>
</protein>
<comment type="similarity">
    <text evidence="1">Belongs to the TrbG/VirB9 family.</text>
</comment>
<accession>A0A1G9MRJ6</accession>
<dbReference type="Proteomes" id="UP000199555">
    <property type="component" value="Unassembled WGS sequence"/>
</dbReference>
<name>A0A1G9MRJ6_9RHOB</name>
<dbReference type="Pfam" id="PF03524">
    <property type="entry name" value="CagX"/>
    <property type="match status" value="1"/>
</dbReference>
<feature type="chain" id="PRO_5011781780" evidence="3">
    <location>
        <begin position="20"/>
        <end position="243"/>
    </location>
</feature>
<dbReference type="InterPro" id="IPR033645">
    <property type="entry name" value="VirB9/CagX/TrbG_C"/>
</dbReference>
<dbReference type="InterPro" id="IPR038161">
    <property type="entry name" value="VirB9/CagX/TrbG_C_sf"/>
</dbReference>
<evidence type="ECO:0000256" key="3">
    <source>
        <dbReference type="SAM" id="SignalP"/>
    </source>
</evidence>
<sequence>MIRSTTLMALIALTLPAAALAEARPRAGGNDSRVTYATFQEGQVYTIHTRVRNVTLVELGDGETIQTISVGDSEAFEADKVGASNAFSIMSFVPGASTNMTVETNRRFYFLNVVESSKVTPNWSVKFTVPGGGGSRARAAAAAAAIPAEVPMTYRVLNRKGAAEFAPVGISDDGKKTLFQIPPGAPIPSIFRADAKGRETSVNSSVNGTIITVGARSERWVLRYGDEHVCIEGTKAGAKRRTR</sequence>
<proteinExistence type="inferred from homology"/>
<keyword evidence="5" id="KW-1185">Reference proteome</keyword>
<dbReference type="InterPro" id="IPR010258">
    <property type="entry name" value="Conjugal_tfr_TrbG/VirB9/CagX"/>
</dbReference>
<evidence type="ECO:0000256" key="2">
    <source>
        <dbReference type="ARBA" id="ARBA00022729"/>
    </source>
</evidence>
<reference evidence="5" key="1">
    <citation type="submission" date="2016-10" db="EMBL/GenBank/DDBJ databases">
        <authorList>
            <person name="Varghese N."/>
            <person name="Submissions S."/>
        </authorList>
    </citation>
    <scope>NUCLEOTIDE SEQUENCE [LARGE SCALE GENOMIC DNA]</scope>
    <source>
        <strain evidence="5">CGMCC 1.7655</strain>
    </source>
</reference>